<dbReference type="PROSITE" id="PS50826">
    <property type="entry name" value="RUN"/>
    <property type="match status" value="1"/>
</dbReference>
<keyword evidence="5" id="KW-0967">Endosome</keyword>
<dbReference type="CDD" id="cd16448">
    <property type="entry name" value="RING-H2"/>
    <property type="match status" value="1"/>
</dbReference>
<dbReference type="PANTHER" id="PTHR12326:SF12">
    <property type="entry name" value="PLECKSTRIN HOMOLOGY AND RUN DOMAIN CONTAINING M1"/>
    <property type="match status" value="1"/>
</dbReference>
<evidence type="ECO:0000256" key="2">
    <source>
        <dbReference type="ARBA" id="ARBA00022553"/>
    </source>
</evidence>
<dbReference type="Pfam" id="PF13901">
    <property type="entry name" value="RH_dom"/>
    <property type="match status" value="1"/>
</dbReference>
<organism evidence="11 12">
    <name type="scientific">Pinctada imbricata</name>
    <name type="common">Atlantic pearl-oyster</name>
    <name type="synonym">Pinctada martensii</name>
    <dbReference type="NCBI Taxonomy" id="66713"/>
    <lineage>
        <taxon>Eukaryota</taxon>
        <taxon>Metazoa</taxon>
        <taxon>Spiralia</taxon>
        <taxon>Lophotrochozoa</taxon>
        <taxon>Mollusca</taxon>
        <taxon>Bivalvia</taxon>
        <taxon>Autobranchia</taxon>
        <taxon>Pteriomorphia</taxon>
        <taxon>Pterioida</taxon>
        <taxon>Pterioidea</taxon>
        <taxon>Pteriidae</taxon>
        <taxon>Pinctada</taxon>
    </lineage>
</organism>
<dbReference type="SUPFAM" id="SSF140741">
    <property type="entry name" value="RUN domain-like"/>
    <property type="match status" value="1"/>
</dbReference>
<evidence type="ECO:0000313" key="11">
    <source>
        <dbReference type="EMBL" id="KAK3105115.1"/>
    </source>
</evidence>
<comment type="caution">
    <text evidence="11">The sequence shown here is derived from an EMBL/GenBank/DDBJ whole genome shotgun (WGS) entry which is preliminary data.</text>
</comment>
<dbReference type="InterPro" id="IPR047326">
    <property type="entry name" value="RUN_PLEKHM1"/>
</dbReference>
<dbReference type="Pfam" id="PF02759">
    <property type="entry name" value="RUN"/>
    <property type="match status" value="1"/>
</dbReference>
<feature type="region of interest" description="Disordered" evidence="9">
    <location>
        <begin position="721"/>
        <end position="753"/>
    </location>
</feature>
<evidence type="ECO:0000313" key="12">
    <source>
        <dbReference type="Proteomes" id="UP001186944"/>
    </source>
</evidence>
<dbReference type="GO" id="GO:0006914">
    <property type="term" value="P:autophagy"/>
    <property type="evidence" value="ECO:0007669"/>
    <property type="project" value="UniProtKB-KW"/>
</dbReference>
<accession>A0AA89C9A6</accession>
<keyword evidence="3" id="KW-0479">Metal-binding</keyword>
<feature type="compositionally biased region" description="Basic and acidic residues" evidence="9">
    <location>
        <begin position="320"/>
        <end position="348"/>
    </location>
</feature>
<evidence type="ECO:0000256" key="5">
    <source>
        <dbReference type="ARBA" id="ARBA00022753"/>
    </source>
</evidence>
<feature type="compositionally biased region" description="Polar residues" evidence="9">
    <location>
        <begin position="359"/>
        <end position="376"/>
    </location>
</feature>
<keyword evidence="8" id="KW-0072">Autophagy</keyword>
<keyword evidence="7" id="KW-0862">Zinc</keyword>
<dbReference type="InterPro" id="IPR004012">
    <property type="entry name" value="Run_dom"/>
</dbReference>
<keyword evidence="6" id="KW-0863">Zinc-finger</keyword>
<dbReference type="InterPro" id="IPR051366">
    <property type="entry name" value="DEF8"/>
</dbReference>
<name>A0AA89C9A6_PINIB</name>
<dbReference type="SMART" id="SM00593">
    <property type="entry name" value="RUN"/>
    <property type="match status" value="1"/>
</dbReference>
<evidence type="ECO:0000256" key="1">
    <source>
        <dbReference type="ARBA" id="ARBA00004603"/>
    </source>
</evidence>
<feature type="region of interest" description="Disordered" evidence="9">
    <location>
        <begin position="770"/>
        <end position="801"/>
    </location>
</feature>
<dbReference type="EMBL" id="VSWD01000004">
    <property type="protein sequence ID" value="KAK3105115.1"/>
    <property type="molecule type" value="Genomic_DNA"/>
</dbReference>
<protein>
    <recommendedName>
        <fullName evidence="10">RUN domain-containing protein</fullName>
    </recommendedName>
</protein>
<dbReference type="GO" id="GO:0008270">
    <property type="term" value="F:zinc ion binding"/>
    <property type="evidence" value="ECO:0007669"/>
    <property type="project" value="UniProtKB-KW"/>
</dbReference>
<evidence type="ECO:0000256" key="8">
    <source>
        <dbReference type="ARBA" id="ARBA00023006"/>
    </source>
</evidence>
<keyword evidence="4" id="KW-0677">Repeat</keyword>
<evidence type="ECO:0000256" key="4">
    <source>
        <dbReference type="ARBA" id="ARBA00022737"/>
    </source>
</evidence>
<evidence type="ECO:0000259" key="10">
    <source>
        <dbReference type="PROSITE" id="PS50826"/>
    </source>
</evidence>
<reference evidence="11" key="1">
    <citation type="submission" date="2019-08" db="EMBL/GenBank/DDBJ databases">
        <title>The improved chromosome-level genome for the pearl oyster Pinctada fucata martensii using PacBio sequencing and Hi-C.</title>
        <authorList>
            <person name="Zheng Z."/>
        </authorList>
    </citation>
    <scope>NUCLEOTIDE SEQUENCE</scope>
    <source>
        <strain evidence="11">ZZ-2019</strain>
        <tissue evidence="11">Adductor muscle</tissue>
    </source>
</reference>
<dbReference type="GO" id="GO:0005770">
    <property type="term" value="C:late endosome"/>
    <property type="evidence" value="ECO:0007669"/>
    <property type="project" value="UniProtKB-SubCell"/>
</dbReference>
<keyword evidence="2" id="KW-0597">Phosphoprotein</keyword>
<evidence type="ECO:0000256" key="9">
    <source>
        <dbReference type="SAM" id="MobiDB-lite"/>
    </source>
</evidence>
<sequence>MSGSKCPLRSTKSIEWVSGNHKRSRKIGVQTLLNGSKSQQTKHPSTSEQMNESCLRMRTNAFNTVPQSSLGRKSPLFEEDGGVPRNVHSCLLWKEAIVSSLCVIEHTAIVQGITREEIVRQNDVKQNITKELSVCIQRLQQENHNTNEPILSTDSANAVCSVLEAVFLHNLKPSVSKTIAKYVGINQGYDNGGNNMNFWQFMERFTHSDVVAQLKRLGQVTTEIGLCRAWIRVALNDCLMESYVDAMIADKKTLEYFYHSTAYLRDLEQPGIMKNYLKGLMLFQFQLSYNSSVLNSWPNQSLVLAGVINPESTPLPVIHPAKDKNLLLSTDKRQTPKSRGDEDRDRPSDSGFTPVLVYSSRSKNRSNSTDTENSAPTNSYTNKSSSYKKLRNTNTEPLSPKENQPGASDYSAHLTRNDIDEIRGMKPFIKSPSECSSSSHISHPDPVKYNINPAEYVRKKSADDVLFDTEDVDLTENGYNPDVPSPSNLQHTFVKNITEDIVSLASDDQSIQEDGPVAEATVDLDMVQEINGNSSEGKDISSDGNRLEKATEQNLTSVEDEYVLPSSYDNQSSGQCNISDVIKEDLSLSTAVKCSIEYTENSGISENISENIENVEERINVCSMDKVSVENCENQRDHGEFATADTTSAKNSNISESLNSSSVPFEAYLSGSPLIPREVTEAENKRKLEDILSHEINVTAEGGRSTVVNNDVNSLSGDSEIEQKQKVKGTKSSSSRRERLKPTLSPTQKEMVQPDLSPAVADSILTTGREDRFSPPLLMNGHSTMRRPRSGAMSVSEGHGNDDINGMVSSPASVSELVSSPASIGNSLSGRSGWSSSFDADRVDPAEMYNGIYQNQGRDGIPIGRPKTESFGTILQNYAPSSTVASPTLEDIIQELPDTGSYSSPPLSRDTPRHNSFTQHQLSLLGEIAVEKGLDSQNYQCGSCKRPIGLIYGKPRVCTYDGCYYCFECHENQEYYIPAFIVHNWDFRKHCVSKKSMQFLQDAEDQSTIDISQINPKLYEHVKEMYEAKALRRQLCHLRTYLFTCKKTIADEFRKALWPKDYLYDSVHSYTLCDLLQVPSGQFAQSMKKVIKFASKHVYSCPLCSGKGHICELCYSQKVIYPFEIENTTRCPKCKSVFHKVCKTEGKSCPKCERRNRRRTLSNYSLETPEIHDYAFSPLT</sequence>
<dbReference type="Proteomes" id="UP001186944">
    <property type="component" value="Unassembled WGS sequence"/>
</dbReference>
<dbReference type="InterPro" id="IPR037213">
    <property type="entry name" value="Run_dom_sf"/>
</dbReference>
<gene>
    <name evidence="11" type="ORF">FSP39_017551</name>
</gene>
<feature type="domain" description="RUN" evidence="10">
    <location>
        <begin position="150"/>
        <end position="292"/>
    </location>
</feature>
<dbReference type="Gene3D" id="1.20.58.900">
    <property type="match status" value="1"/>
</dbReference>
<evidence type="ECO:0000256" key="6">
    <source>
        <dbReference type="ARBA" id="ARBA00022771"/>
    </source>
</evidence>
<dbReference type="CDD" id="cd17679">
    <property type="entry name" value="RUN_PLEKHM1"/>
    <property type="match status" value="1"/>
</dbReference>
<dbReference type="AlphaFoldDB" id="A0AA89C9A6"/>
<evidence type="ECO:0000256" key="7">
    <source>
        <dbReference type="ARBA" id="ARBA00022833"/>
    </source>
</evidence>
<dbReference type="PANTHER" id="PTHR12326">
    <property type="entry name" value="PLECKSTRIN HOMOLOGY DOMAIN CONTAINING PROTEIN"/>
    <property type="match status" value="1"/>
</dbReference>
<proteinExistence type="predicted"/>
<dbReference type="InterPro" id="IPR025258">
    <property type="entry name" value="RH_dom"/>
</dbReference>
<keyword evidence="12" id="KW-1185">Reference proteome</keyword>
<feature type="region of interest" description="Disordered" evidence="9">
    <location>
        <begin position="319"/>
        <end position="413"/>
    </location>
</feature>
<feature type="compositionally biased region" description="Polar residues" evidence="9">
    <location>
        <begin position="392"/>
        <end position="406"/>
    </location>
</feature>
<comment type="subcellular location">
    <subcellularLocation>
        <location evidence="1">Late endosome</location>
    </subcellularLocation>
</comment>
<evidence type="ECO:0000256" key="3">
    <source>
        <dbReference type="ARBA" id="ARBA00022723"/>
    </source>
</evidence>
<dbReference type="SMART" id="SM01175">
    <property type="entry name" value="DUF4206"/>
    <property type="match status" value="1"/>
</dbReference>